<dbReference type="Proteomes" id="UP000317572">
    <property type="component" value="Chromosome"/>
</dbReference>
<dbReference type="EMBL" id="CP033893">
    <property type="protein sequence ID" value="QDL34390.1"/>
    <property type="molecule type" value="Genomic_DNA"/>
</dbReference>
<reference evidence="1 3" key="1">
    <citation type="submission" date="2018-11" db="EMBL/GenBank/DDBJ databases">
        <title>The first complete genome of Serratia liquefaciens isolated from metalophyte plant revel distinctness adaptive mechanisms in an extreme habitat.</title>
        <authorList>
            <person name="Caneschi W.L."/>
            <person name="Sanchez A.B."/>
            <person name="Felestrino E.B."/>
            <person name="Assis R.A.B."/>
            <person name="Lemes C.G.C."/>
            <person name="Cordeiro I.F."/>
            <person name="Fonseca N.P."/>
            <person name="Villa M."/>
            <person name="Vieira I.T."/>
            <person name="Moraes L.A."/>
            <person name="Kamino L.H.Y."/>
            <person name="do Carmo F."/>
            <person name="Garcia C.M."/>
            <person name="Almeida N.F."/>
            <person name="Silva R.S."/>
            <person name="Ferro J.A."/>
            <person name="Ferro M.I.T."/>
            <person name="Varani A.M."/>
            <person name="Ferreira R.M."/>
            <person name="dos Santos V.L."/>
            <person name="Silva U.C."/>
            <person name="Setubal J.C."/>
            <person name="Moreira L.M."/>
        </authorList>
    </citation>
    <scope>NUCLEOTIDE SEQUENCE [LARGE SCALE GENOMIC DNA]</scope>
    <source>
        <strain evidence="1 3">FG3</strain>
    </source>
</reference>
<name>A0A515D210_SERLI</name>
<dbReference type="Gene3D" id="1.10.10.10">
    <property type="entry name" value="Winged helix-like DNA-binding domain superfamily/Winged helix DNA-binding domain"/>
    <property type="match status" value="1"/>
</dbReference>
<evidence type="ECO:0000313" key="2">
    <source>
        <dbReference type="EMBL" id="QQU55136.1"/>
    </source>
</evidence>
<dbReference type="Proteomes" id="UP000595237">
    <property type="component" value="Chromosome"/>
</dbReference>
<protein>
    <submittedName>
        <fullName evidence="1">CaiF/GrlA family transcriptional regulator</fullName>
    </submittedName>
</protein>
<evidence type="ECO:0000313" key="3">
    <source>
        <dbReference type="Proteomes" id="UP000317572"/>
    </source>
</evidence>
<dbReference type="Pfam" id="PF07180">
    <property type="entry name" value="CaiF_GrlA"/>
    <property type="match status" value="1"/>
</dbReference>
<sequence>MKLQHDENITLPDTVAHLAEQPLCRIVATWGLLQNHYLNRQRIMQAFNVPRRKAGYILRYIVHSPCITCDQHVYTHPRSHRQELRVWIRTVSQPVPLRTKSTRVRNEDRQSVWAQLLQRPWSELHL</sequence>
<evidence type="ECO:0000313" key="1">
    <source>
        <dbReference type="EMBL" id="QDL34390.1"/>
    </source>
</evidence>
<reference evidence="2 4" key="2">
    <citation type="submission" date="2021-01" db="EMBL/GenBank/DDBJ databases">
        <title>FDA dAtabase for Regulatory Grade micrObial Sequences (FDA-ARGOS): Supporting development and validation of Infectious Disease Dx tests.</title>
        <authorList>
            <person name="Blissenbach B."/>
            <person name="Krut O."/>
            <person name="Tallon L."/>
            <person name="Sadzewicz L."/>
            <person name="Zhao X."/>
            <person name="Boylan J."/>
            <person name="Ott S."/>
            <person name="Bowen H."/>
            <person name="Vavikolanu K."/>
            <person name="Mehta A."/>
            <person name="Aluvathingal J."/>
            <person name="Nadendla S."/>
            <person name="Yan Y."/>
            <person name="Sichtig H."/>
        </authorList>
    </citation>
    <scope>NUCLEOTIDE SEQUENCE [LARGE SCALE GENOMIC DNA]</scope>
    <source>
        <strain evidence="2 4">FDAARGOS_1081</strain>
    </source>
</reference>
<dbReference type="InterPro" id="IPR020357">
    <property type="entry name" value="Tscrpt_reg_CaiF/GrlA"/>
</dbReference>
<accession>A0A515D210</accession>
<organism evidence="1 3">
    <name type="scientific">Serratia liquefaciens</name>
    <dbReference type="NCBI Taxonomy" id="614"/>
    <lineage>
        <taxon>Bacteria</taxon>
        <taxon>Pseudomonadati</taxon>
        <taxon>Pseudomonadota</taxon>
        <taxon>Gammaproteobacteria</taxon>
        <taxon>Enterobacterales</taxon>
        <taxon>Yersiniaceae</taxon>
        <taxon>Serratia</taxon>
    </lineage>
</organism>
<gene>
    <name evidence="1" type="ORF">EGO53_22545</name>
    <name evidence="2" type="ORF">I6I38_23165</name>
</gene>
<dbReference type="EMBL" id="CP068148">
    <property type="protein sequence ID" value="QQU55136.1"/>
    <property type="molecule type" value="Genomic_DNA"/>
</dbReference>
<keyword evidence="4" id="KW-1185">Reference proteome</keyword>
<evidence type="ECO:0000313" key="4">
    <source>
        <dbReference type="Proteomes" id="UP000595237"/>
    </source>
</evidence>
<dbReference type="RefSeq" id="WP_122076538.1">
    <property type="nucleotide sequence ID" value="NZ_CAMIQY010000006.1"/>
</dbReference>
<dbReference type="GO" id="GO:0006351">
    <property type="term" value="P:DNA-templated transcription"/>
    <property type="evidence" value="ECO:0007669"/>
    <property type="project" value="InterPro"/>
</dbReference>
<proteinExistence type="predicted"/>
<dbReference type="AlphaFoldDB" id="A0A515D210"/>
<dbReference type="InterPro" id="IPR036388">
    <property type="entry name" value="WH-like_DNA-bd_sf"/>
</dbReference>